<dbReference type="AlphaFoldDB" id="A0A241PXF1"/>
<proteinExistence type="predicted"/>
<dbReference type="RefSeq" id="WP_020833668.1">
    <property type="nucleotide sequence ID" value="NZ_CP022118.1"/>
</dbReference>
<geneLocation type="plasmid" evidence="1">
    <name>unnamed1</name>
</geneLocation>
<protein>
    <recommendedName>
        <fullName evidence="3">Bacteriocin</fullName>
    </recommendedName>
</protein>
<evidence type="ECO:0000313" key="1">
    <source>
        <dbReference type="EMBL" id="ASG19147.1"/>
    </source>
</evidence>
<evidence type="ECO:0000313" key="2">
    <source>
        <dbReference type="Proteomes" id="UP000197157"/>
    </source>
</evidence>
<organism evidence="1 2">
    <name type="scientific">Salmonella enterica subsp. enterica serovar Macclesfield str. S-1643</name>
    <dbReference type="NCBI Taxonomy" id="1242107"/>
    <lineage>
        <taxon>Bacteria</taxon>
        <taxon>Pseudomonadati</taxon>
        <taxon>Pseudomonadota</taxon>
        <taxon>Gammaproteobacteria</taxon>
        <taxon>Enterobacterales</taxon>
        <taxon>Enterobacteriaceae</taxon>
        <taxon>Salmonella</taxon>
    </lineage>
</organism>
<dbReference type="GeneID" id="39505537"/>
<dbReference type="Proteomes" id="UP000197157">
    <property type="component" value="Plasmid unnamed1"/>
</dbReference>
<reference evidence="1 2" key="1">
    <citation type="submission" date="2017-06" db="EMBL/GenBank/DDBJ databases">
        <title>Salmonella reference genomes for public health.</title>
        <authorList>
            <person name="Robertson J."/>
            <person name="Yoshida C."/>
            <person name="Gurnik S."/>
            <person name="Nash J."/>
        </authorList>
    </citation>
    <scope>NUCLEOTIDE SEQUENCE [LARGE SCALE GENOMIC DNA]</scope>
    <source>
        <strain evidence="1 2">S-1643</strain>
        <plasmid evidence="2">Plasmid unnamed1</plasmid>
    </source>
</reference>
<keyword evidence="1" id="KW-0614">Plasmid</keyword>
<name>A0A241PXF1_SALET</name>
<sequence>MKELTMEQLTVVNGGSDDIAGCKAAYWGMNGGKAGGGFIGGTGYAAGSAAAWAALGCEKIDNIYEKMKNYNPASDTSTPEIFKPKPNWNQPMTMWHGGF</sequence>
<evidence type="ECO:0008006" key="3">
    <source>
        <dbReference type="Google" id="ProtNLM"/>
    </source>
</evidence>
<gene>
    <name evidence="1" type="ORF">LFZ25_25245</name>
</gene>
<accession>A0A241PXF1</accession>
<dbReference type="EMBL" id="CP022118">
    <property type="protein sequence ID" value="ASG19147.1"/>
    <property type="molecule type" value="Genomic_DNA"/>
</dbReference>